<dbReference type="Gene3D" id="1.10.8.730">
    <property type="match status" value="1"/>
</dbReference>
<keyword evidence="4" id="KW-1185">Reference proteome</keyword>
<dbReference type="PANTHER" id="PTHR38467">
    <property type="match status" value="1"/>
</dbReference>
<dbReference type="InterPro" id="IPR043964">
    <property type="entry name" value="P-loop_TraG"/>
</dbReference>
<proteinExistence type="predicted"/>
<dbReference type="SUPFAM" id="SSF52540">
    <property type="entry name" value="P-loop containing nucleoside triphosphate hydrolases"/>
    <property type="match status" value="1"/>
</dbReference>
<gene>
    <name evidence="3" type="primary">virB</name>
    <name evidence="3" type="ORF">MPNT_80032</name>
</gene>
<organism evidence="3 4">
    <name type="scientific">Candidatus Methylacidithermus pantelleriae</name>
    <dbReference type="NCBI Taxonomy" id="2744239"/>
    <lineage>
        <taxon>Bacteria</taxon>
        <taxon>Pseudomonadati</taxon>
        <taxon>Verrucomicrobiota</taxon>
        <taxon>Methylacidiphilae</taxon>
        <taxon>Methylacidiphilales</taxon>
        <taxon>Methylacidiphilaceae</taxon>
        <taxon>Candidatus Methylacidithermus</taxon>
    </lineage>
</organism>
<dbReference type="Pfam" id="PF19044">
    <property type="entry name" value="P-loop_TraG"/>
    <property type="match status" value="1"/>
</dbReference>
<accession>A0A8J2BRK3</accession>
<evidence type="ECO:0000313" key="3">
    <source>
        <dbReference type="EMBL" id="CAF0704944.1"/>
    </source>
</evidence>
<dbReference type="EMBL" id="CAJNOB010000070">
    <property type="protein sequence ID" value="CAF0704944.1"/>
    <property type="molecule type" value="Genomic_DNA"/>
</dbReference>
<dbReference type="PANTHER" id="PTHR38467:SF1">
    <property type="entry name" value="CONJUGATIVE TRANSFER: ASSEMBLY"/>
    <property type="match status" value="1"/>
</dbReference>
<dbReference type="AlphaFoldDB" id="A0A8J2BRK3"/>
<protein>
    <submittedName>
        <fullName evidence="3">Type IV secretory pathway, VirB4 component</fullName>
    </submittedName>
</protein>
<sequence>MEGKVTQFPKLFGNLRRLFLKNQSFTAKGAPVYVDWADACPYCGVYDRYVVDKFGAVHAMYRTFFPQSDIATVERLIDLQNQLRLILLQLPPDIVQTQHLFTCNGDYGPLLSEFAKIPTHPRLAGLRRRKVHRLWNRMLQRGLVRIETHSVVSALPAVSQRKSEWQERVHGGSTAAIERRRITRDEFDAAAATLSAAEQVLMDVFRRAGARLLPMGPEELADYFFRLWNPGLAVEGGMRVQYDYHRMPFVDAWMVQEVNLTRDVLQIGDYYHSVVSLVGLPLETRPRDIERLTVNLPFRDVRVTLTVRRTDKLQRMERLRHRIDAADQRMKLGLNAIEMFYKPHDDRRESGVHNIEAWMQIEEAQSLLRDLRSGEDELVEIQLTVHLWHKDPEEVRRRQKLLLNRFGDLARARGWVERTGLLPVLLSDMPCVYAPLTRPFFVRCRMAADLMPICRGLESEERPVFLFGNTTGGLVGLDLEDKRNEGASMLYISGVKGSGKSALAQLILLRAITPESVVIIIDKGTSYDRLVQWLGGATVRLDSKHPICFNPFEVYVQRKEVESLVEPTASELSRVVQCLEILAVGKNDQPLTTAERNIIETVARQTFSNAVKARAKLVTLDDFCKQLSYRTDGSSLLERLKPFVDGRYRQWFNGATQLHLKSKIVHFDFEHVSRDEGLARVLIPIATLFVSDLIYTYPNVFKILVFGEMWQHVNNEYTANLIIDAFKTYRKKRCAVIGESQAILDLADNPKVAKAVIQNVDTWLMLPQGSEAHVEFAVRELELTEGQRDCLLNLKQRSRVHPHGAVEMWREAFYLRGRGMDRLSGIVRVEMEPEEYWITTTTPQDQPVWQAALDAFGGHMGKAVEFLARRYPTGVLAEHDVSMLQREVNGVQESAPKPSLPSESTPELRSSLFAEGKEARW</sequence>
<dbReference type="InterPro" id="IPR027417">
    <property type="entry name" value="P-loop_NTPase"/>
</dbReference>
<feature type="domain" description="TraG P-loop" evidence="2">
    <location>
        <begin position="490"/>
        <end position="869"/>
    </location>
</feature>
<name>A0A8J2BRK3_9BACT</name>
<evidence type="ECO:0000259" key="2">
    <source>
        <dbReference type="Pfam" id="PF19044"/>
    </source>
</evidence>
<evidence type="ECO:0000256" key="1">
    <source>
        <dbReference type="SAM" id="MobiDB-lite"/>
    </source>
</evidence>
<reference evidence="3" key="1">
    <citation type="submission" date="2021-02" db="EMBL/GenBank/DDBJ databases">
        <authorList>
            <person name="Cremers G."/>
            <person name="Picone N."/>
        </authorList>
    </citation>
    <scope>NUCLEOTIDE SEQUENCE</scope>
    <source>
        <strain evidence="3">PQ17</strain>
    </source>
</reference>
<evidence type="ECO:0000313" key="4">
    <source>
        <dbReference type="Proteomes" id="UP000663859"/>
    </source>
</evidence>
<dbReference type="InterPro" id="IPR053155">
    <property type="entry name" value="F-pilin_assembly_TraC"/>
</dbReference>
<dbReference type="Gene3D" id="3.40.50.300">
    <property type="entry name" value="P-loop containing nucleotide triphosphate hydrolases"/>
    <property type="match status" value="1"/>
</dbReference>
<comment type="caution">
    <text evidence="3">The sequence shown here is derived from an EMBL/GenBank/DDBJ whole genome shotgun (WGS) entry which is preliminary data.</text>
</comment>
<dbReference type="Proteomes" id="UP000663859">
    <property type="component" value="Unassembled WGS sequence"/>
</dbReference>
<feature type="region of interest" description="Disordered" evidence="1">
    <location>
        <begin position="889"/>
        <end position="921"/>
    </location>
</feature>